<protein>
    <submittedName>
        <fullName evidence="2">Uncharacterized protein</fullName>
    </submittedName>
</protein>
<accession>A0A239F9Y7</accession>
<evidence type="ECO:0000313" key="3">
    <source>
        <dbReference type="Proteomes" id="UP000198318"/>
    </source>
</evidence>
<proteinExistence type="predicted"/>
<dbReference type="EMBL" id="FZOR01000005">
    <property type="protein sequence ID" value="SNS53637.1"/>
    <property type="molecule type" value="Genomic_DNA"/>
</dbReference>
<feature type="region of interest" description="Disordered" evidence="1">
    <location>
        <begin position="1"/>
        <end position="63"/>
    </location>
</feature>
<reference evidence="2 3" key="1">
    <citation type="submission" date="2017-06" db="EMBL/GenBank/DDBJ databases">
        <authorList>
            <person name="Kim H.J."/>
            <person name="Triplett B.A."/>
        </authorList>
    </citation>
    <scope>NUCLEOTIDE SEQUENCE [LARGE SCALE GENOMIC DNA]</scope>
    <source>
        <strain evidence="2 3">DSM 44715</strain>
    </source>
</reference>
<feature type="compositionally biased region" description="Gly residues" evidence="1">
    <location>
        <begin position="45"/>
        <end position="54"/>
    </location>
</feature>
<dbReference type="RefSeq" id="WP_089325304.1">
    <property type="nucleotide sequence ID" value="NZ_FZOR01000005.1"/>
</dbReference>
<sequence>MPNPQQPEMRRSQRTAVTDEPAPEATDPKMTRRKGHAHGTDKGSKGGGKGGGTPPGQRPPHPD</sequence>
<evidence type="ECO:0000256" key="1">
    <source>
        <dbReference type="SAM" id="MobiDB-lite"/>
    </source>
</evidence>
<organism evidence="2 3">
    <name type="scientific">Actinomadura meyerae</name>
    <dbReference type="NCBI Taxonomy" id="240840"/>
    <lineage>
        <taxon>Bacteria</taxon>
        <taxon>Bacillati</taxon>
        <taxon>Actinomycetota</taxon>
        <taxon>Actinomycetes</taxon>
        <taxon>Streptosporangiales</taxon>
        <taxon>Thermomonosporaceae</taxon>
        <taxon>Actinomadura</taxon>
    </lineage>
</organism>
<dbReference type="AlphaFoldDB" id="A0A239F9Y7"/>
<keyword evidence="3" id="KW-1185">Reference proteome</keyword>
<name>A0A239F9Y7_9ACTN</name>
<dbReference type="OrthoDB" id="4333174at2"/>
<evidence type="ECO:0000313" key="2">
    <source>
        <dbReference type="EMBL" id="SNS53637.1"/>
    </source>
</evidence>
<dbReference type="Proteomes" id="UP000198318">
    <property type="component" value="Unassembled WGS sequence"/>
</dbReference>
<gene>
    <name evidence="2" type="ORF">SAMN05443665_1005238</name>
</gene>